<dbReference type="AlphaFoldDB" id="M1W767"/>
<name>M1W767_CLAP2</name>
<accession>M1W767</accession>
<dbReference type="EMBL" id="CAGA01000189">
    <property type="protein sequence ID" value="CCE35122.1"/>
    <property type="molecule type" value="Genomic_DNA"/>
</dbReference>
<organism evidence="2 3">
    <name type="scientific">Claviceps purpurea (strain 20.1)</name>
    <name type="common">Ergot fungus</name>
    <name type="synonym">Sphacelia segetum</name>
    <dbReference type="NCBI Taxonomy" id="1111077"/>
    <lineage>
        <taxon>Eukaryota</taxon>
        <taxon>Fungi</taxon>
        <taxon>Dikarya</taxon>
        <taxon>Ascomycota</taxon>
        <taxon>Pezizomycotina</taxon>
        <taxon>Sordariomycetes</taxon>
        <taxon>Hypocreomycetidae</taxon>
        <taxon>Hypocreales</taxon>
        <taxon>Clavicipitaceae</taxon>
        <taxon>Claviceps</taxon>
    </lineage>
</organism>
<protein>
    <submittedName>
        <fullName evidence="2">Uncharacterized protein</fullName>
    </submittedName>
</protein>
<sequence>MAAAARVNEANARQFREQAEAAWAASAAEYARRDAALREPMAATAVASQETSRAAVLHESLERRRSLPHSYPAGRGKTPAFGQLDIPQPGESDYSSLGNASEMSLGPSAAAADESIACKPVRRDMGNSEAGAI</sequence>
<dbReference type="Proteomes" id="UP000016801">
    <property type="component" value="Unassembled WGS sequence"/>
</dbReference>
<feature type="compositionally biased region" description="Polar residues" evidence="1">
    <location>
        <begin position="93"/>
        <end position="102"/>
    </location>
</feature>
<evidence type="ECO:0000313" key="3">
    <source>
        <dbReference type="Proteomes" id="UP000016801"/>
    </source>
</evidence>
<feature type="region of interest" description="Disordered" evidence="1">
    <location>
        <begin position="43"/>
        <end position="133"/>
    </location>
</feature>
<evidence type="ECO:0000313" key="2">
    <source>
        <dbReference type="EMBL" id="CCE35122.1"/>
    </source>
</evidence>
<proteinExistence type="predicted"/>
<dbReference type="VEuPathDB" id="FungiDB:CPUR_02052"/>
<keyword evidence="3" id="KW-1185">Reference proteome</keyword>
<dbReference type="OrthoDB" id="4961588at2759"/>
<comment type="caution">
    <text evidence="2">The sequence shown here is derived from an EMBL/GenBank/DDBJ whole genome shotgun (WGS) entry which is preliminary data.</text>
</comment>
<reference evidence="2 3" key="1">
    <citation type="journal article" date="2013" name="PLoS Genet.">
        <title>Plant-symbiotic fungi as chemical engineers: Multi-genome analysis of the Clavicipitaceae reveals dynamics of alkaloid loci.</title>
        <authorList>
            <person name="Schardl C.L."/>
            <person name="Young C.A."/>
            <person name="Hesse U."/>
            <person name="Amyotte S.G."/>
            <person name="Andreeva K."/>
            <person name="Calie P.J."/>
            <person name="Fleetwood D.J."/>
            <person name="Haws D.C."/>
            <person name="Moore N."/>
            <person name="Oeser B."/>
            <person name="Panaccione D.G."/>
            <person name="Schweri K.K."/>
            <person name="Voisey C.R."/>
            <person name="Farman M.L."/>
            <person name="Jaromczyk J.W."/>
            <person name="Roe B.A."/>
            <person name="O'Sullivan D.M."/>
            <person name="Scott B."/>
            <person name="Tudzynski P."/>
            <person name="An Z."/>
            <person name="Arnaoudova E.G."/>
            <person name="Bullock C.T."/>
            <person name="Charlton N.D."/>
            <person name="Chen L."/>
            <person name="Cox M."/>
            <person name="Dinkins R.D."/>
            <person name="Florea S."/>
            <person name="Glenn A.E."/>
            <person name="Gordon A."/>
            <person name="Gueldener U."/>
            <person name="Harris D.R."/>
            <person name="Hollin W."/>
            <person name="Jaromczyk J."/>
            <person name="Johnson R.D."/>
            <person name="Khan A.K."/>
            <person name="Leistner E."/>
            <person name="Leuchtmann A."/>
            <person name="Li C."/>
            <person name="Liu J."/>
            <person name="Liu J."/>
            <person name="Liu M."/>
            <person name="Mace W."/>
            <person name="Machado C."/>
            <person name="Nagabhyru P."/>
            <person name="Pan J."/>
            <person name="Schmid J."/>
            <person name="Sugawara K."/>
            <person name="Steiner U."/>
            <person name="Takach J.E."/>
            <person name="Tanaka E."/>
            <person name="Webb J.S."/>
            <person name="Wilson E.V."/>
            <person name="Wiseman J.L."/>
            <person name="Yoshida R."/>
            <person name="Zeng Z."/>
        </authorList>
    </citation>
    <scope>NUCLEOTIDE SEQUENCE [LARGE SCALE GENOMIC DNA]</scope>
    <source>
        <strain evidence="2 3">20.1</strain>
    </source>
</reference>
<gene>
    <name evidence="2" type="ORF">CPUR_02052</name>
</gene>
<evidence type="ECO:0000256" key="1">
    <source>
        <dbReference type="SAM" id="MobiDB-lite"/>
    </source>
</evidence>
<dbReference type="HOGENOM" id="CLU_1906525_0_0_1"/>